<feature type="signal peptide" evidence="4">
    <location>
        <begin position="1"/>
        <end position="24"/>
    </location>
</feature>
<sequence length="431" mass="49120">MNSAQGPLLVRVCWLMSCWRATCGSQFQEALDLDQNMMEAHLYMGVALHRANRFDDAAKHLIRVLQDEGQNTEARWQLTWRVGRRGPQDEPQNTEAHWQLAKVLHAQELCTEALPHYLSVLNASHANMLGPAHAHAHYRTALCLLQQLNSTQELNMHLLFESQQVAAKSAGMLPLEECMVGELEESTESVLEEAMCSAPSRKREEQEAAVAMSAAEERVVEQLEEAVRLNEHFMEARMALAQAYSRLHRWNESVTHSRVVFEDAPNDITVQWTIAVALHGAGHYSEALDRYQEVLMRDYTYQDGQALFRYALCLQEERRFDEAIESYKKVLIHKPDYAQAHVNWGIALKAMGKRKAAIEQYQTALGVDPKCADAHIRWGNVLSEQARDAGRRGGGEPYWKEALIHYQEALHLDPSRTDLETRIASLKERRS</sequence>
<dbReference type="Gene3D" id="1.25.40.10">
    <property type="entry name" value="Tetratricopeptide repeat domain"/>
    <property type="match status" value="4"/>
</dbReference>
<evidence type="ECO:0000313" key="5">
    <source>
        <dbReference type="EMBL" id="KAK3236869.1"/>
    </source>
</evidence>
<dbReference type="AlphaFoldDB" id="A0AAE0BJK2"/>
<dbReference type="InterPro" id="IPR019734">
    <property type="entry name" value="TPR_rpt"/>
</dbReference>
<dbReference type="Pfam" id="PF13432">
    <property type="entry name" value="TPR_16"/>
    <property type="match status" value="3"/>
</dbReference>
<dbReference type="InterPro" id="IPR011990">
    <property type="entry name" value="TPR-like_helical_dom_sf"/>
</dbReference>
<keyword evidence="1" id="KW-0677">Repeat</keyword>
<dbReference type="SMART" id="SM00028">
    <property type="entry name" value="TPR"/>
    <property type="match status" value="6"/>
</dbReference>
<dbReference type="PANTHER" id="PTHR44943">
    <property type="entry name" value="CELLULOSE SYNTHASE OPERON PROTEIN C"/>
    <property type="match status" value="1"/>
</dbReference>
<reference evidence="5 6" key="1">
    <citation type="journal article" date="2015" name="Genome Biol. Evol.">
        <title>Comparative Genomics of a Bacterivorous Green Alga Reveals Evolutionary Causalities and Consequences of Phago-Mixotrophic Mode of Nutrition.</title>
        <authorList>
            <person name="Burns J.A."/>
            <person name="Paasch A."/>
            <person name="Narechania A."/>
            <person name="Kim E."/>
        </authorList>
    </citation>
    <scope>NUCLEOTIDE SEQUENCE [LARGE SCALE GENOMIC DNA]</scope>
    <source>
        <strain evidence="5 6">PLY_AMNH</strain>
    </source>
</reference>
<keyword evidence="2 3" id="KW-0802">TPR repeat</keyword>
<feature type="repeat" description="TPR" evidence="3">
    <location>
        <begin position="304"/>
        <end position="337"/>
    </location>
</feature>
<dbReference type="EMBL" id="LGRX02034795">
    <property type="protein sequence ID" value="KAK3236869.1"/>
    <property type="molecule type" value="Genomic_DNA"/>
</dbReference>
<proteinExistence type="predicted"/>
<gene>
    <name evidence="5" type="ORF">CYMTET_53017</name>
</gene>
<evidence type="ECO:0000256" key="3">
    <source>
        <dbReference type="PROSITE-ProRule" id="PRU00339"/>
    </source>
</evidence>
<evidence type="ECO:0000256" key="2">
    <source>
        <dbReference type="ARBA" id="ARBA00022803"/>
    </source>
</evidence>
<keyword evidence="6" id="KW-1185">Reference proteome</keyword>
<keyword evidence="4" id="KW-0732">Signal</keyword>
<protein>
    <submittedName>
        <fullName evidence="5">Uncharacterized protein</fullName>
    </submittedName>
</protein>
<dbReference type="PANTHER" id="PTHR44943:SF8">
    <property type="entry name" value="TPR REPEAT-CONTAINING PROTEIN MJ0263"/>
    <property type="match status" value="1"/>
</dbReference>
<name>A0AAE0BJK2_9CHLO</name>
<evidence type="ECO:0000256" key="1">
    <source>
        <dbReference type="ARBA" id="ARBA00022737"/>
    </source>
</evidence>
<dbReference type="SUPFAM" id="SSF48452">
    <property type="entry name" value="TPR-like"/>
    <property type="match status" value="2"/>
</dbReference>
<organism evidence="5 6">
    <name type="scientific">Cymbomonas tetramitiformis</name>
    <dbReference type="NCBI Taxonomy" id="36881"/>
    <lineage>
        <taxon>Eukaryota</taxon>
        <taxon>Viridiplantae</taxon>
        <taxon>Chlorophyta</taxon>
        <taxon>Pyramimonadophyceae</taxon>
        <taxon>Pyramimonadales</taxon>
        <taxon>Pyramimonadaceae</taxon>
        <taxon>Cymbomonas</taxon>
    </lineage>
</organism>
<dbReference type="Proteomes" id="UP001190700">
    <property type="component" value="Unassembled WGS sequence"/>
</dbReference>
<accession>A0AAE0BJK2</accession>
<feature type="chain" id="PRO_5042278372" evidence="4">
    <location>
        <begin position="25"/>
        <end position="431"/>
    </location>
</feature>
<dbReference type="PROSITE" id="PS50005">
    <property type="entry name" value="TPR"/>
    <property type="match status" value="2"/>
</dbReference>
<comment type="caution">
    <text evidence="5">The sequence shown here is derived from an EMBL/GenBank/DDBJ whole genome shotgun (WGS) entry which is preliminary data.</text>
</comment>
<dbReference type="InterPro" id="IPR051685">
    <property type="entry name" value="Ycf3/AcsC/BcsC/TPR_MFPF"/>
</dbReference>
<evidence type="ECO:0000256" key="4">
    <source>
        <dbReference type="SAM" id="SignalP"/>
    </source>
</evidence>
<feature type="repeat" description="TPR" evidence="3">
    <location>
        <begin position="338"/>
        <end position="371"/>
    </location>
</feature>
<evidence type="ECO:0000313" key="6">
    <source>
        <dbReference type="Proteomes" id="UP001190700"/>
    </source>
</evidence>